<feature type="compositionally biased region" description="Basic and acidic residues" evidence="1">
    <location>
        <begin position="117"/>
        <end position="135"/>
    </location>
</feature>
<gene>
    <name evidence="3" type="ORF">WHI96_13800</name>
</gene>
<protein>
    <submittedName>
        <fullName evidence="3">PepSY domain-containing protein</fullName>
    </submittedName>
</protein>
<dbReference type="Proteomes" id="UP001464923">
    <property type="component" value="Unassembled WGS sequence"/>
</dbReference>
<accession>A0ABV1JXM3</accession>
<evidence type="ECO:0000256" key="1">
    <source>
        <dbReference type="SAM" id="MobiDB-lite"/>
    </source>
</evidence>
<feature type="compositionally biased region" description="Low complexity" evidence="1">
    <location>
        <begin position="56"/>
        <end position="91"/>
    </location>
</feature>
<feature type="region of interest" description="Disordered" evidence="1">
    <location>
        <begin position="53"/>
        <end position="176"/>
    </location>
</feature>
<evidence type="ECO:0000259" key="2">
    <source>
        <dbReference type="Pfam" id="PF03413"/>
    </source>
</evidence>
<name>A0ABV1JXM3_9PSEU</name>
<organism evidence="3 4">
    <name type="scientific">Pseudonocardia tropica</name>
    <dbReference type="NCBI Taxonomy" id="681289"/>
    <lineage>
        <taxon>Bacteria</taxon>
        <taxon>Bacillati</taxon>
        <taxon>Actinomycetota</taxon>
        <taxon>Actinomycetes</taxon>
        <taxon>Pseudonocardiales</taxon>
        <taxon>Pseudonocardiaceae</taxon>
        <taxon>Pseudonocardia</taxon>
    </lineage>
</organism>
<proteinExistence type="predicted"/>
<evidence type="ECO:0000313" key="3">
    <source>
        <dbReference type="EMBL" id="MEQ3539897.1"/>
    </source>
</evidence>
<dbReference type="Pfam" id="PF03413">
    <property type="entry name" value="PepSY"/>
    <property type="match status" value="1"/>
</dbReference>
<dbReference type="InterPro" id="IPR025711">
    <property type="entry name" value="PepSY"/>
</dbReference>
<reference evidence="3 4" key="1">
    <citation type="submission" date="2024-03" db="EMBL/GenBank/DDBJ databases">
        <title>Draft genome sequence of Pseudonocardia tropica JCM 19149.</title>
        <authorList>
            <person name="Butdee W."/>
            <person name="Duangmal K."/>
        </authorList>
    </citation>
    <scope>NUCLEOTIDE SEQUENCE [LARGE SCALE GENOMIC DNA]</scope>
    <source>
        <strain evidence="3 4">JCM 19149</strain>
    </source>
</reference>
<evidence type="ECO:0000313" key="4">
    <source>
        <dbReference type="Proteomes" id="UP001464923"/>
    </source>
</evidence>
<comment type="caution">
    <text evidence="3">The sequence shown here is derived from an EMBL/GenBank/DDBJ whole genome shotgun (WGS) entry which is preliminary data.</text>
</comment>
<dbReference type="Gene3D" id="3.10.450.40">
    <property type="match status" value="1"/>
</dbReference>
<keyword evidence="4" id="KW-1185">Reference proteome</keyword>
<feature type="compositionally biased region" description="Basic and acidic residues" evidence="1">
    <location>
        <begin position="144"/>
        <end position="167"/>
    </location>
</feature>
<sequence length="176" mass="18123">MRTPLTVAAVAATGLLLVGGGTALALGAGGAPDELTVVPTGAAIARTADLLPPELPRTAAPTASAAATPAAPATAAPAVDRAAAERAALAAAGGGRVTASEFESDDRDDRDDDGSDDRDHWEVEVRNGTTEHDIDIDAATGAVLDHDVDHHDRDRLDSDDHDDHHDDDRDDDRDDD</sequence>
<feature type="domain" description="PepSY" evidence="2">
    <location>
        <begin position="81"/>
        <end position="146"/>
    </location>
</feature>
<feature type="compositionally biased region" description="Acidic residues" evidence="1">
    <location>
        <begin position="102"/>
        <end position="116"/>
    </location>
</feature>
<dbReference type="RefSeq" id="WP_349302388.1">
    <property type="nucleotide sequence ID" value="NZ_JBEDNP010000007.1"/>
</dbReference>
<dbReference type="EMBL" id="JBEDNP010000007">
    <property type="protein sequence ID" value="MEQ3539897.1"/>
    <property type="molecule type" value="Genomic_DNA"/>
</dbReference>